<feature type="transmembrane region" description="Helical" evidence="8">
    <location>
        <begin position="323"/>
        <end position="344"/>
    </location>
</feature>
<dbReference type="PATRIC" id="fig|1291052.5.peg.1233"/>
<gene>
    <name evidence="10" type="ORF">FC18_GL001215</name>
</gene>
<dbReference type="InterPro" id="IPR003352">
    <property type="entry name" value="PTS_EIIC"/>
</dbReference>
<feature type="transmembrane region" description="Helical" evidence="8">
    <location>
        <begin position="301"/>
        <end position="317"/>
    </location>
</feature>
<dbReference type="Pfam" id="PF13303">
    <property type="entry name" value="PTS_EIIC_2"/>
    <property type="match status" value="1"/>
</dbReference>
<evidence type="ECO:0000256" key="8">
    <source>
        <dbReference type="SAM" id="Phobius"/>
    </source>
</evidence>
<evidence type="ECO:0000313" key="10">
    <source>
        <dbReference type="EMBL" id="KRM55597.1"/>
    </source>
</evidence>
<keyword evidence="5 8" id="KW-0812">Transmembrane</keyword>
<keyword evidence="4" id="KW-0762">Sugar transport</keyword>
<evidence type="ECO:0000256" key="1">
    <source>
        <dbReference type="ARBA" id="ARBA00004651"/>
    </source>
</evidence>
<evidence type="ECO:0000256" key="7">
    <source>
        <dbReference type="ARBA" id="ARBA00023136"/>
    </source>
</evidence>
<feature type="transmembrane region" description="Helical" evidence="8">
    <location>
        <begin position="153"/>
        <end position="174"/>
    </location>
</feature>
<sequence>MATTTQKPESEMTMKDWVYAVSQGIGNTILVILGMGLLLNTIGTATHWTAMAQVGTMAQKLLAPALGVTIAMMLRTTTLVTGATMIASTVGSNAVYFSTAGLADAVTATGWHGAQAAGSIILTSGQPVSAVLAGVFAAVLGKWMTGKTPLDMVLVPFTVSFAGSIVGLATAAVTTPALNWVSKELAYTMQVSPIIGAALVSAAWFLFLMTPASSAALAIAVQLDPMSAGAALIGTTVAFVSFTAMSYRQNSIGANIAQTLVTPKIQFSNLLKNPLLAGGPLAVAAICAVFAVVFFNFKVPYSIAGLGLNSLIAPLWLAPNNPAGLAVLIAFGVVIPVIASWIYYRVMTAAGRTQANDLKIVEL</sequence>
<evidence type="ECO:0000256" key="3">
    <source>
        <dbReference type="ARBA" id="ARBA00022475"/>
    </source>
</evidence>
<keyword evidence="3" id="KW-1003">Cell membrane</keyword>
<evidence type="ECO:0000256" key="5">
    <source>
        <dbReference type="ARBA" id="ARBA00022692"/>
    </source>
</evidence>
<feature type="transmembrane region" description="Helical" evidence="8">
    <location>
        <begin position="275"/>
        <end position="294"/>
    </location>
</feature>
<dbReference type="GO" id="GO:0009401">
    <property type="term" value="P:phosphoenolpyruvate-dependent sugar phosphotransferase system"/>
    <property type="evidence" value="ECO:0007669"/>
    <property type="project" value="InterPro"/>
</dbReference>
<dbReference type="GO" id="GO:0008982">
    <property type="term" value="F:protein-N(PI)-phosphohistidine-sugar phosphotransferase activity"/>
    <property type="evidence" value="ECO:0007669"/>
    <property type="project" value="InterPro"/>
</dbReference>
<evidence type="ECO:0000256" key="6">
    <source>
        <dbReference type="ARBA" id="ARBA00022989"/>
    </source>
</evidence>
<keyword evidence="2" id="KW-0813">Transport</keyword>
<feature type="transmembrane region" description="Helical" evidence="8">
    <location>
        <begin position="17"/>
        <end position="40"/>
    </location>
</feature>
<feature type="transmembrane region" description="Helical" evidence="8">
    <location>
        <begin position="120"/>
        <end position="141"/>
    </location>
</feature>
<dbReference type="RefSeq" id="WP_235804210.1">
    <property type="nucleotide sequence ID" value="NZ_AYYO01000017.1"/>
</dbReference>
<keyword evidence="7 8" id="KW-0472">Membrane</keyword>
<proteinExistence type="predicted"/>
<keyword evidence="11" id="KW-1185">Reference proteome</keyword>
<feature type="transmembrane region" description="Helical" evidence="8">
    <location>
        <begin position="194"/>
        <end position="221"/>
    </location>
</feature>
<comment type="caution">
    <text evidence="10">The sequence shown here is derived from an EMBL/GenBank/DDBJ whole genome shotgun (WGS) entry which is preliminary data.</text>
</comment>
<dbReference type="Proteomes" id="UP000051679">
    <property type="component" value="Unassembled WGS sequence"/>
</dbReference>
<keyword evidence="6 8" id="KW-1133">Transmembrane helix</keyword>
<evidence type="ECO:0000256" key="2">
    <source>
        <dbReference type="ARBA" id="ARBA00022448"/>
    </source>
</evidence>
<dbReference type="EMBL" id="AYYO01000017">
    <property type="protein sequence ID" value="KRM55597.1"/>
    <property type="molecule type" value="Genomic_DNA"/>
</dbReference>
<name>A0A0R1ZKW4_9LACO</name>
<dbReference type="STRING" id="1291052.FC18_GL001215"/>
<feature type="transmembrane region" description="Helical" evidence="8">
    <location>
        <begin position="228"/>
        <end position="247"/>
    </location>
</feature>
<protein>
    <submittedName>
        <fullName evidence="10">Toxin regulator</fullName>
    </submittedName>
</protein>
<accession>A0A0R1ZKW4</accession>
<evidence type="ECO:0000313" key="11">
    <source>
        <dbReference type="Proteomes" id="UP000051679"/>
    </source>
</evidence>
<organism evidence="10 11">
    <name type="scientific">Lacticaseibacillus sharpeae JCM 1186 = DSM 20505</name>
    <dbReference type="NCBI Taxonomy" id="1291052"/>
    <lineage>
        <taxon>Bacteria</taxon>
        <taxon>Bacillati</taxon>
        <taxon>Bacillota</taxon>
        <taxon>Bacilli</taxon>
        <taxon>Lactobacillales</taxon>
        <taxon>Lactobacillaceae</taxon>
        <taxon>Lacticaseibacillus</taxon>
    </lineage>
</organism>
<dbReference type="GO" id="GO:0005886">
    <property type="term" value="C:plasma membrane"/>
    <property type="evidence" value="ECO:0007669"/>
    <property type="project" value="UniProtKB-SubCell"/>
</dbReference>
<evidence type="ECO:0000259" key="9">
    <source>
        <dbReference type="Pfam" id="PF13303"/>
    </source>
</evidence>
<evidence type="ECO:0000256" key="4">
    <source>
        <dbReference type="ARBA" id="ARBA00022597"/>
    </source>
</evidence>
<comment type="subcellular location">
    <subcellularLocation>
        <location evidence="1">Cell membrane</location>
        <topology evidence="1">Multi-pass membrane protein</topology>
    </subcellularLocation>
</comment>
<reference evidence="10 11" key="1">
    <citation type="journal article" date="2015" name="Genome Announc.">
        <title>Expanding the biotechnology potential of lactobacilli through comparative genomics of 213 strains and associated genera.</title>
        <authorList>
            <person name="Sun Z."/>
            <person name="Harris H.M."/>
            <person name="McCann A."/>
            <person name="Guo C."/>
            <person name="Argimon S."/>
            <person name="Zhang W."/>
            <person name="Yang X."/>
            <person name="Jeffery I.B."/>
            <person name="Cooney J.C."/>
            <person name="Kagawa T.F."/>
            <person name="Liu W."/>
            <person name="Song Y."/>
            <person name="Salvetti E."/>
            <person name="Wrobel A."/>
            <person name="Rasinkangas P."/>
            <person name="Parkhill J."/>
            <person name="Rea M.C."/>
            <person name="O'Sullivan O."/>
            <person name="Ritari J."/>
            <person name="Douillard F.P."/>
            <person name="Paul Ross R."/>
            <person name="Yang R."/>
            <person name="Briner A.E."/>
            <person name="Felis G.E."/>
            <person name="de Vos W.M."/>
            <person name="Barrangou R."/>
            <person name="Klaenhammer T.R."/>
            <person name="Caufield P.W."/>
            <person name="Cui Y."/>
            <person name="Zhang H."/>
            <person name="O'Toole P.W."/>
        </authorList>
    </citation>
    <scope>NUCLEOTIDE SEQUENCE [LARGE SCALE GENOMIC DNA]</scope>
    <source>
        <strain evidence="10 11">DSM 20505</strain>
    </source>
</reference>
<feature type="domain" description="Phosphotransferase system EIIC" evidence="9">
    <location>
        <begin position="20"/>
        <end position="359"/>
    </location>
</feature>
<dbReference type="AlphaFoldDB" id="A0A0R1ZKW4"/>